<dbReference type="Proteomes" id="UP000557392">
    <property type="component" value="Unassembled WGS sequence"/>
</dbReference>
<reference evidence="1 2" key="1">
    <citation type="submission" date="2020-08" db="EMBL/GenBank/DDBJ databases">
        <title>Genomic Encyclopedia of Type Strains, Phase IV (KMG-IV): sequencing the most valuable type-strain genomes for metagenomic binning, comparative biology and taxonomic classification.</title>
        <authorList>
            <person name="Goeker M."/>
        </authorList>
    </citation>
    <scope>NUCLEOTIDE SEQUENCE [LARGE SCALE GENOMIC DNA]</scope>
    <source>
        <strain evidence="1 2">DSM 101806</strain>
    </source>
</reference>
<name>A0A7W6JVT0_9SPHN</name>
<gene>
    <name evidence="1" type="ORF">GGR46_004055</name>
</gene>
<proteinExistence type="predicted"/>
<comment type="caution">
    <text evidence="1">The sequence shown here is derived from an EMBL/GenBank/DDBJ whole genome shotgun (WGS) entry which is preliminary data.</text>
</comment>
<organism evidence="1 2">
    <name type="scientific">Sphingomonas kyeonggiensis</name>
    <dbReference type="NCBI Taxonomy" id="1268553"/>
    <lineage>
        <taxon>Bacteria</taxon>
        <taxon>Pseudomonadati</taxon>
        <taxon>Pseudomonadota</taxon>
        <taxon>Alphaproteobacteria</taxon>
        <taxon>Sphingomonadales</taxon>
        <taxon>Sphingomonadaceae</taxon>
        <taxon>Sphingomonas</taxon>
    </lineage>
</organism>
<accession>A0A7W6JVT0</accession>
<dbReference type="AlphaFoldDB" id="A0A7W6JVT0"/>
<evidence type="ECO:0000313" key="1">
    <source>
        <dbReference type="EMBL" id="MBB4100483.1"/>
    </source>
</evidence>
<dbReference type="RefSeq" id="WP_183999769.1">
    <property type="nucleotide sequence ID" value="NZ_JACIEH010000003.1"/>
</dbReference>
<protein>
    <recommendedName>
        <fullName evidence="3">DGQHR domain-containing protein</fullName>
    </recommendedName>
</protein>
<evidence type="ECO:0008006" key="3">
    <source>
        <dbReference type="Google" id="ProtNLM"/>
    </source>
</evidence>
<dbReference type="EMBL" id="JACIEH010000003">
    <property type="protein sequence ID" value="MBB4100483.1"/>
    <property type="molecule type" value="Genomic_DNA"/>
</dbReference>
<keyword evidence="2" id="KW-1185">Reference proteome</keyword>
<sequence>MPNLIYQYNAQRFRPRADGEQELLLFVAPAADIRTWAGVPRKAFDYQHGFQRTLNPARVKDVAQYFRESPRNISPTSVVVGFTGAVEMKILGEELDGIEPVQVTITLPDYTKMSIEELTATVVGELRMRIPDEAGKVDQDLENRIADAVRLEDDEAVDSSFGIATGSEENTDSDSGLDSIADAHSYLADFYAQLRGFQEKAITWPDERQLREVLYSILRPAIIVDGQHRVFGGAVADPDMRFAICALPGSSWAESVYQFVVINQKAKPIKPAFLSSIIATSLNTTEIAEVYDRLRSSRIDVVRAETMERVNTDPSSPFRSTIDFEVEGSPGFLQFPGMARLVRDFQNIPRSAPVLLPNGEWDEAVEGDALDQFFAFWSGVKDYFDAADDRLWRRPTADNPNRLLMIVTLQEMQGLMLDSWADSRVFKLGLLADVREQARRYWDGFPSTFFTDEWRQKGLQTSTGRTIVRDAMLQTRRKLGEKNWSHRRLKLFSD</sequence>
<evidence type="ECO:0000313" key="2">
    <source>
        <dbReference type="Proteomes" id="UP000557392"/>
    </source>
</evidence>